<evidence type="ECO:0000313" key="2">
    <source>
        <dbReference type="Proteomes" id="UP000574067"/>
    </source>
</evidence>
<dbReference type="RefSeq" id="WP_169158746.1">
    <property type="nucleotide sequence ID" value="NZ_JABBFW010000001.1"/>
</dbReference>
<dbReference type="EMBL" id="JABBFW010000001">
    <property type="protein sequence ID" value="NML13867.1"/>
    <property type="molecule type" value="Genomic_DNA"/>
</dbReference>
<name>A0A848F1B1_9BURK</name>
<dbReference type="AlphaFoldDB" id="A0A848F1B1"/>
<gene>
    <name evidence="1" type="ORF">HHL10_02590</name>
</gene>
<sequence>MQDFYALGAGQRTPVPAKTRNFKLLEDQIVRAMRQLVIKVQAKYLKPRDFEAVVRDAVKQMLKQEWRYASAKKISPLGAEAIQAVNELVASIYTQQPTPLLNSALVGRVATAVKLLLEDTRYSWIAVANPADAAALENASNLVAAARAQHVESSSMSPVIRLATAVELLVKERVATRASKMKSLEINTAKVVRKLEAAARSPRSAWFQEILVMKVAAAVAQLVEEPRYIPNIKARYLEIGAYNALFELIRAINSQQHESDVIKCLDRAVVAVKVLTGGVNDV</sequence>
<keyword evidence="2" id="KW-1185">Reference proteome</keyword>
<organism evidence="1 2">
    <name type="scientific">Azohydromonas caseinilytica</name>
    <dbReference type="NCBI Taxonomy" id="2728836"/>
    <lineage>
        <taxon>Bacteria</taxon>
        <taxon>Pseudomonadati</taxon>
        <taxon>Pseudomonadota</taxon>
        <taxon>Betaproteobacteria</taxon>
        <taxon>Burkholderiales</taxon>
        <taxon>Sphaerotilaceae</taxon>
        <taxon>Azohydromonas</taxon>
    </lineage>
</organism>
<protein>
    <submittedName>
        <fullName evidence="1">Uncharacterized protein</fullName>
    </submittedName>
</protein>
<proteinExistence type="predicted"/>
<dbReference type="Proteomes" id="UP000574067">
    <property type="component" value="Unassembled WGS sequence"/>
</dbReference>
<evidence type="ECO:0000313" key="1">
    <source>
        <dbReference type="EMBL" id="NML13867.1"/>
    </source>
</evidence>
<comment type="caution">
    <text evidence="1">The sequence shown here is derived from an EMBL/GenBank/DDBJ whole genome shotgun (WGS) entry which is preliminary data.</text>
</comment>
<reference evidence="1 2" key="1">
    <citation type="submission" date="2020-04" db="EMBL/GenBank/DDBJ databases">
        <title>Azohydromonas sp. isolated from soil.</title>
        <authorList>
            <person name="Dahal R.H."/>
        </authorList>
    </citation>
    <scope>NUCLEOTIDE SEQUENCE [LARGE SCALE GENOMIC DNA]</scope>
    <source>
        <strain evidence="1 2">G-1-1-14</strain>
    </source>
</reference>
<accession>A0A848F1B1</accession>